<sequence>PEWGLVIPEGFSPNEDGLNDRFEILGIEQYPDNELRVFNVHGNEVYQKSNYDNSWDGTSASNLNAGSKLPTGTYYYVLYLGTGDTVIKGFVYLRRE</sequence>
<protein>
    <recommendedName>
        <fullName evidence="2">Gliding motility-associated C-terminal domain-containing protein</fullName>
    </recommendedName>
</protein>
<evidence type="ECO:0008006" key="2">
    <source>
        <dbReference type="Google" id="ProtNLM"/>
    </source>
</evidence>
<evidence type="ECO:0000313" key="1">
    <source>
        <dbReference type="EMBL" id="GAI52874.1"/>
    </source>
</evidence>
<dbReference type="Pfam" id="PF13585">
    <property type="entry name" value="CHU_C"/>
    <property type="match status" value="1"/>
</dbReference>
<gene>
    <name evidence="1" type="ORF">S06H3_56484</name>
</gene>
<proteinExistence type="predicted"/>
<dbReference type="EMBL" id="BARV01036334">
    <property type="protein sequence ID" value="GAI52874.1"/>
    <property type="molecule type" value="Genomic_DNA"/>
</dbReference>
<dbReference type="InterPro" id="IPR026341">
    <property type="entry name" value="T9SS_type_B"/>
</dbReference>
<dbReference type="NCBIfam" id="TIGR04131">
    <property type="entry name" value="Bac_Flav_CTERM"/>
    <property type="match status" value="1"/>
</dbReference>
<comment type="caution">
    <text evidence="1">The sequence shown here is derived from an EMBL/GenBank/DDBJ whole genome shotgun (WGS) entry which is preliminary data.</text>
</comment>
<feature type="non-terminal residue" evidence="1">
    <location>
        <position position="1"/>
    </location>
</feature>
<dbReference type="AlphaFoldDB" id="X1RBB1"/>
<reference evidence="1" key="1">
    <citation type="journal article" date="2014" name="Front. Microbiol.">
        <title>High frequency of phylogenetically diverse reductive dehalogenase-homologous genes in deep subseafloor sedimentary metagenomes.</title>
        <authorList>
            <person name="Kawai M."/>
            <person name="Futagami T."/>
            <person name="Toyoda A."/>
            <person name="Takaki Y."/>
            <person name="Nishi S."/>
            <person name="Hori S."/>
            <person name="Arai W."/>
            <person name="Tsubouchi T."/>
            <person name="Morono Y."/>
            <person name="Uchiyama I."/>
            <person name="Ito T."/>
            <person name="Fujiyama A."/>
            <person name="Inagaki F."/>
            <person name="Takami H."/>
        </authorList>
    </citation>
    <scope>NUCLEOTIDE SEQUENCE</scope>
    <source>
        <strain evidence="1">Expedition CK06-06</strain>
    </source>
</reference>
<name>X1RBB1_9ZZZZ</name>
<organism evidence="1">
    <name type="scientific">marine sediment metagenome</name>
    <dbReference type="NCBI Taxonomy" id="412755"/>
    <lineage>
        <taxon>unclassified sequences</taxon>
        <taxon>metagenomes</taxon>
        <taxon>ecological metagenomes</taxon>
    </lineage>
</organism>
<accession>X1RBB1</accession>